<dbReference type="SUPFAM" id="SSF56988">
    <property type="entry name" value="Anthrax protective antigen"/>
    <property type="match status" value="1"/>
</dbReference>
<feature type="non-terminal residue" evidence="4">
    <location>
        <position position="345"/>
    </location>
</feature>
<keyword evidence="4" id="KW-0430">Lectin</keyword>
<name>A0A1X7R310_9SACH</name>
<accession>A0A1X7R310</accession>
<feature type="signal peptide" evidence="2">
    <location>
        <begin position="1"/>
        <end position="23"/>
    </location>
</feature>
<dbReference type="OrthoDB" id="4070698at2759"/>
<evidence type="ECO:0000313" key="4">
    <source>
        <dbReference type="EMBL" id="SMN20083.1"/>
    </source>
</evidence>
<dbReference type="Proteomes" id="UP000196158">
    <property type="component" value="Unassembled WGS sequence"/>
</dbReference>
<dbReference type="AlphaFoldDB" id="A0A1X7R310"/>
<keyword evidence="5" id="KW-1185">Reference proteome</keyword>
<feature type="compositionally biased region" description="Low complexity" evidence="1">
    <location>
        <begin position="302"/>
        <end position="317"/>
    </location>
</feature>
<gene>
    <name evidence="4" type="ORF">KASA_0O07392G</name>
</gene>
<dbReference type="STRING" id="1789683.A0A1X7R310"/>
<feature type="compositionally biased region" description="Polar residues" evidence="1">
    <location>
        <begin position="335"/>
        <end position="345"/>
    </location>
</feature>
<organism evidence="4 5">
    <name type="scientific">Maudiozyma saulgeensis</name>
    <dbReference type="NCBI Taxonomy" id="1789683"/>
    <lineage>
        <taxon>Eukaryota</taxon>
        <taxon>Fungi</taxon>
        <taxon>Dikarya</taxon>
        <taxon>Ascomycota</taxon>
        <taxon>Saccharomycotina</taxon>
        <taxon>Saccharomycetes</taxon>
        <taxon>Saccharomycetales</taxon>
        <taxon>Saccharomycetaceae</taxon>
        <taxon>Maudiozyma</taxon>
    </lineage>
</organism>
<dbReference type="InterPro" id="IPR037524">
    <property type="entry name" value="PA14/GLEYA"/>
</dbReference>
<dbReference type="GO" id="GO:0030246">
    <property type="term" value="F:carbohydrate binding"/>
    <property type="evidence" value="ECO:0007669"/>
    <property type="project" value="UniProtKB-KW"/>
</dbReference>
<feature type="chain" id="PRO_5010856833" evidence="2">
    <location>
        <begin position="24"/>
        <end position="345"/>
    </location>
</feature>
<dbReference type="Pfam" id="PF10528">
    <property type="entry name" value="GLEYA"/>
    <property type="match status" value="1"/>
</dbReference>
<evidence type="ECO:0000256" key="2">
    <source>
        <dbReference type="SAM" id="SignalP"/>
    </source>
</evidence>
<dbReference type="PROSITE" id="PS51820">
    <property type="entry name" value="PA14"/>
    <property type="match status" value="1"/>
</dbReference>
<sequence length="345" mass="36907">MSMWSFFHNLFLALLFYPTSSLADRSSCLPTGPSTQGFSARFFPYRIGSTQATNNNLWVQGLYMTNNPIGTSNNIIDPNYSVRPCILGPTTFTCPLSASLNWADSTHLRCNYQTCKNADSDAVGNINMYGFMTTATNITVELSGYLYTTQTGNYSFSLNNVDDAASITVGAGVAFDCCAQSDQHPSLMFYSDVVSIKPSVGAAMTVSSKIYLYAGNYYPVKIVYTNSKSVASLGTTLTLPDGTVISNWGSQVYSYMDSTNENNIECIAGTDISTNSRTSVYPSSSTMSSLYILSSSTRVTSAPLSSSKSYSSSSSFSATTTYNALGSSKSSSSSATTTYNALGSS</sequence>
<protein>
    <submittedName>
        <fullName evidence="4">Similar to Saccharomyces cerevisiae YHR211W FLO5 Lectin-like cell wall protein (Flocculin) (Partial)</fullName>
    </submittedName>
</protein>
<dbReference type="Gene3D" id="2.60.120.1560">
    <property type="match status" value="2"/>
</dbReference>
<keyword evidence="2" id="KW-0732">Signal</keyword>
<dbReference type="EMBL" id="FXLY01000004">
    <property type="protein sequence ID" value="SMN20083.1"/>
    <property type="molecule type" value="Genomic_DNA"/>
</dbReference>
<feature type="region of interest" description="Disordered" evidence="1">
    <location>
        <begin position="302"/>
        <end position="345"/>
    </location>
</feature>
<dbReference type="InterPro" id="IPR018871">
    <property type="entry name" value="GLEYA_adhesin_domain"/>
</dbReference>
<feature type="domain" description="PA14" evidence="3">
    <location>
        <begin position="87"/>
        <end position="252"/>
    </location>
</feature>
<proteinExistence type="predicted"/>
<evidence type="ECO:0000313" key="5">
    <source>
        <dbReference type="Proteomes" id="UP000196158"/>
    </source>
</evidence>
<reference evidence="4 5" key="1">
    <citation type="submission" date="2017-04" db="EMBL/GenBank/DDBJ databases">
        <authorList>
            <person name="Afonso C.L."/>
            <person name="Miller P.J."/>
            <person name="Scott M.A."/>
            <person name="Spackman E."/>
            <person name="Goraichik I."/>
            <person name="Dimitrov K.M."/>
            <person name="Suarez D.L."/>
            <person name="Swayne D.E."/>
        </authorList>
    </citation>
    <scope>NUCLEOTIDE SEQUENCE [LARGE SCALE GENOMIC DNA]</scope>
</reference>
<evidence type="ECO:0000259" key="3">
    <source>
        <dbReference type="PROSITE" id="PS51820"/>
    </source>
</evidence>
<evidence type="ECO:0000256" key="1">
    <source>
        <dbReference type="SAM" id="MobiDB-lite"/>
    </source>
</evidence>